<protein>
    <submittedName>
        <fullName evidence="1">Uncharacterized protein</fullName>
    </submittedName>
</protein>
<proteinExistence type="predicted"/>
<reference evidence="1" key="1">
    <citation type="submission" date="2022-10" db="EMBL/GenBank/DDBJ databases">
        <authorList>
            <person name="Yu W.X."/>
        </authorList>
    </citation>
    <scope>NUCLEOTIDE SEQUENCE</scope>
    <source>
        <strain evidence="1">D04</strain>
    </source>
</reference>
<dbReference type="Proteomes" id="UP001207408">
    <property type="component" value="Unassembled WGS sequence"/>
</dbReference>
<dbReference type="RefSeq" id="WP_301201244.1">
    <property type="nucleotide sequence ID" value="NZ_JAPDPI010000038.1"/>
</dbReference>
<evidence type="ECO:0000313" key="2">
    <source>
        <dbReference type="Proteomes" id="UP001207408"/>
    </source>
</evidence>
<dbReference type="AlphaFoldDB" id="A0AAE3MGM9"/>
<name>A0AAE3MGM9_9BACT</name>
<accession>A0AAE3MGM9</accession>
<comment type="caution">
    <text evidence="1">The sequence shown here is derived from an EMBL/GenBank/DDBJ whole genome shotgun (WGS) entry which is preliminary data.</text>
</comment>
<dbReference type="EMBL" id="JAPDPI010000038">
    <property type="protein sequence ID" value="MCW3807136.1"/>
    <property type="molecule type" value="Genomic_DNA"/>
</dbReference>
<gene>
    <name evidence="1" type="ORF">OM074_15980</name>
</gene>
<evidence type="ECO:0000313" key="1">
    <source>
        <dbReference type="EMBL" id="MCW3807136.1"/>
    </source>
</evidence>
<organism evidence="1 2">
    <name type="scientific">Plebeiibacterium marinum</name>
    <dbReference type="NCBI Taxonomy" id="2992111"/>
    <lineage>
        <taxon>Bacteria</taxon>
        <taxon>Pseudomonadati</taxon>
        <taxon>Bacteroidota</taxon>
        <taxon>Bacteroidia</taxon>
        <taxon>Marinilabiliales</taxon>
        <taxon>Marinilabiliaceae</taxon>
        <taxon>Plebeiibacterium</taxon>
    </lineage>
</organism>
<keyword evidence="2" id="KW-1185">Reference proteome</keyword>
<sequence length="102" mass="11606">MEYIELDIKQEIYELAKGKVVPHSVELNCEIFGCTYNKVYGCDVYVSDEKDGVVEVIADFNCLVYEDQYGNDGVETKIKGSFKGLFNLDIKCFVEDTSVIRL</sequence>